<dbReference type="SUPFAM" id="SSF55083">
    <property type="entry name" value="6-hydroxymethyl-7,8-dihydropterin pyrophosphokinase, HPPK"/>
    <property type="match status" value="1"/>
</dbReference>
<dbReference type="EC" id="2.7.6.3" evidence="3"/>
<evidence type="ECO:0000256" key="7">
    <source>
        <dbReference type="ARBA" id="ARBA00022777"/>
    </source>
</evidence>
<evidence type="ECO:0000256" key="1">
    <source>
        <dbReference type="ARBA" id="ARBA00005051"/>
    </source>
</evidence>
<evidence type="ECO:0000256" key="4">
    <source>
        <dbReference type="ARBA" id="ARBA00016218"/>
    </source>
</evidence>
<keyword evidence="7" id="KW-0418">Kinase</keyword>
<dbReference type="GO" id="GO:0016301">
    <property type="term" value="F:kinase activity"/>
    <property type="evidence" value="ECO:0007669"/>
    <property type="project" value="UniProtKB-KW"/>
</dbReference>
<evidence type="ECO:0000256" key="12">
    <source>
        <dbReference type="ARBA" id="ARBA00033413"/>
    </source>
</evidence>
<comment type="caution">
    <text evidence="14">The sequence shown here is derived from an EMBL/GenBank/DDBJ whole genome shotgun (WGS) entry which is preliminary data.</text>
</comment>
<evidence type="ECO:0000259" key="13">
    <source>
        <dbReference type="Pfam" id="PF01288"/>
    </source>
</evidence>
<evidence type="ECO:0000256" key="11">
    <source>
        <dbReference type="ARBA" id="ARBA00029766"/>
    </source>
</evidence>
<name>A0A9D2AHB0_9BACT</name>
<keyword evidence="6" id="KW-0547">Nucleotide-binding</keyword>
<dbReference type="EMBL" id="DXFQ01000125">
    <property type="protein sequence ID" value="HIX20299.1"/>
    <property type="molecule type" value="Genomic_DNA"/>
</dbReference>
<evidence type="ECO:0000313" key="14">
    <source>
        <dbReference type="EMBL" id="HIX20299.1"/>
    </source>
</evidence>
<dbReference type="Gene3D" id="3.30.70.560">
    <property type="entry name" value="7,8-Dihydro-6-hydroxymethylpterin-pyrophosphokinase HPPK"/>
    <property type="match status" value="1"/>
</dbReference>
<sequence>MGEEFPQLRRIGIALGSNTGDRLALLEQACDELSESFGGLRLSQVYETEPVGCPEGSPPYLNACVEVESALSPLDVLHRCQEIEQKLGRRRSGVYGEPRTCDLDLLYVGELQWHSPELTLPHPRAHLRGFVLRPLADIDPLLVLPGQSQTVSELLEQLPADAPSVVPFPL</sequence>
<dbReference type="GO" id="GO:0005524">
    <property type="term" value="F:ATP binding"/>
    <property type="evidence" value="ECO:0007669"/>
    <property type="project" value="UniProtKB-KW"/>
</dbReference>
<keyword evidence="9" id="KW-0289">Folate biosynthesis</keyword>
<keyword evidence="5 14" id="KW-0808">Transferase</keyword>
<accession>A0A9D2AHB0</accession>
<dbReference type="GO" id="GO:0046656">
    <property type="term" value="P:folic acid biosynthetic process"/>
    <property type="evidence" value="ECO:0007669"/>
    <property type="project" value="UniProtKB-KW"/>
</dbReference>
<reference evidence="14" key="1">
    <citation type="journal article" date="2021" name="PeerJ">
        <title>Extensive microbial diversity within the chicken gut microbiome revealed by metagenomics and culture.</title>
        <authorList>
            <person name="Gilroy R."/>
            <person name="Ravi A."/>
            <person name="Getino M."/>
            <person name="Pursley I."/>
            <person name="Horton D.L."/>
            <person name="Alikhan N.F."/>
            <person name="Baker D."/>
            <person name="Gharbi K."/>
            <person name="Hall N."/>
            <person name="Watson M."/>
            <person name="Adriaenssens E.M."/>
            <person name="Foster-Nyarko E."/>
            <person name="Jarju S."/>
            <person name="Secka A."/>
            <person name="Antonio M."/>
            <person name="Oren A."/>
            <person name="Chaudhuri R.R."/>
            <person name="La Ragione R."/>
            <person name="Hildebrand F."/>
            <person name="Pallen M.J."/>
        </authorList>
    </citation>
    <scope>NUCLEOTIDE SEQUENCE</scope>
    <source>
        <strain evidence="14">14975</strain>
    </source>
</reference>
<dbReference type="CDD" id="cd00483">
    <property type="entry name" value="HPPK"/>
    <property type="match status" value="1"/>
</dbReference>
<gene>
    <name evidence="14" type="primary">folK</name>
    <name evidence="14" type="ORF">H9862_06845</name>
</gene>
<comment type="similarity">
    <text evidence="2">Belongs to the HPPK family.</text>
</comment>
<feature type="domain" description="7,8-dihydro-6-hydroxymethylpterin-pyrophosphokinase" evidence="13">
    <location>
        <begin position="13"/>
        <end position="140"/>
    </location>
</feature>
<dbReference type="Proteomes" id="UP000823964">
    <property type="component" value="Unassembled WGS sequence"/>
</dbReference>
<dbReference type="PANTHER" id="PTHR43071:SF1">
    <property type="entry name" value="2-AMINO-4-HYDROXY-6-HYDROXYMETHYLDIHYDROPTERIDINE PYROPHOSPHOKINASE"/>
    <property type="match status" value="1"/>
</dbReference>
<protein>
    <recommendedName>
        <fullName evidence="4">2-amino-4-hydroxy-6-hydroxymethyldihydropteridine pyrophosphokinase</fullName>
        <ecNumber evidence="3">2.7.6.3</ecNumber>
    </recommendedName>
    <alternativeName>
        <fullName evidence="11">6-hydroxymethyl-7,8-dihydropterin pyrophosphokinase</fullName>
    </alternativeName>
    <alternativeName>
        <fullName evidence="12">7,8-dihydro-6-hydroxymethylpterin-pyrophosphokinase</fullName>
    </alternativeName>
</protein>
<dbReference type="PANTHER" id="PTHR43071">
    <property type="entry name" value="2-AMINO-4-HYDROXY-6-HYDROXYMETHYLDIHYDROPTERIDINE PYROPHOSPHOKINASE"/>
    <property type="match status" value="1"/>
</dbReference>
<dbReference type="AlphaFoldDB" id="A0A9D2AHB0"/>
<organism evidence="14 15">
    <name type="scientific">Candidatus Akkermansia intestinigallinarum</name>
    <dbReference type="NCBI Taxonomy" id="2838431"/>
    <lineage>
        <taxon>Bacteria</taxon>
        <taxon>Pseudomonadati</taxon>
        <taxon>Verrucomicrobiota</taxon>
        <taxon>Verrucomicrobiia</taxon>
        <taxon>Verrucomicrobiales</taxon>
        <taxon>Akkermansiaceae</taxon>
        <taxon>Akkermansia</taxon>
    </lineage>
</organism>
<evidence type="ECO:0000256" key="9">
    <source>
        <dbReference type="ARBA" id="ARBA00022909"/>
    </source>
</evidence>
<dbReference type="NCBIfam" id="TIGR01498">
    <property type="entry name" value="folK"/>
    <property type="match status" value="1"/>
</dbReference>
<evidence type="ECO:0000256" key="6">
    <source>
        <dbReference type="ARBA" id="ARBA00022741"/>
    </source>
</evidence>
<proteinExistence type="inferred from homology"/>
<comment type="pathway">
    <text evidence="1">Cofactor biosynthesis; tetrahydrofolate biosynthesis; 2-amino-4-hydroxy-6-hydroxymethyl-7,8-dihydropteridine diphosphate from 7,8-dihydroneopterin triphosphate: step 4/4.</text>
</comment>
<evidence type="ECO:0000256" key="8">
    <source>
        <dbReference type="ARBA" id="ARBA00022840"/>
    </source>
</evidence>
<evidence type="ECO:0000256" key="5">
    <source>
        <dbReference type="ARBA" id="ARBA00022679"/>
    </source>
</evidence>
<evidence type="ECO:0000313" key="15">
    <source>
        <dbReference type="Proteomes" id="UP000823964"/>
    </source>
</evidence>
<keyword evidence="8" id="KW-0067">ATP-binding</keyword>
<dbReference type="GO" id="GO:0003848">
    <property type="term" value="F:2-amino-4-hydroxy-6-hydroxymethyldihydropteridine diphosphokinase activity"/>
    <property type="evidence" value="ECO:0007669"/>
    <property type="project" value="UniProtKB-EC"/>
</dbReference>
<evidence type="ECO:0000256" key="10">
    <source>
        <dbReference type="ARBA" id="ARBA00029409"/>
    </source>
</evidence>
<comment type="function">
    <text evidence="10">Catalyzes the transfer of pyrophosphate from adenosine triphosphate (ATP) to 6-hydroxymethyl-7,8-dihydropterin, an enzymatic step in folate biosynthesis pathway.</text>
</comment>
<dbReference type="InterPro" id="IPR000550">
    <property type="entry name" value="Hppk"/>
</dbReference>
<evidence type="ECO:0000256" key="2">
    <source>
        <dbReference type="ARBA" id="ARBA00005810"/>
    </source>
</evidence>
<dbReference type="Pfam" id="PF01288">
    <property type="entry name" value="HPPK"/>
    <property type="match status" value="1"/>
</dbReference>
<evidence type="ECO:0000256" key="3">
    <source>
        <dbReference type="ARBA" id="ARBA00013253"/>
    </source>
</evidence>
<reference evidence="14" key="2">
    <citation type="submission" date="2021-04" db="EMBL/GenBank/DDBJ databases">
        <authorList>
            <person name="Gilroy R."/>
        </authorList>
    </citation>
    <scope>NUCLEOTIDE SEQUENCE</scope>
    <source>
        <strain evidence="14">14975</strain>
    </source>
</reference>
<dbReference type="InterPro" id="IPR035907">
    <property type="entry name" value="Hppk_sf"/>
</dbReference>